<keyword evidence="2" id="KW-1185">Reference proteome</keyword>
<accession>A0ACD4NMX5</accession>
<gene>
    <name evidence="1" type="ORF">OXU80_25230</name>
</gene>
<name>A0ACD4NMX5_9HYPH</name>
<organism evidence="1 2">
    <name type="scientific">Antarcticirhabdus aurantiaca</name>
    <dbReference type="NCBI Taxonomy" id="2606717"/>
    <lineage>
        <taxon>Bacteria</taxon>
        <taxon>Pseudomonadati</taxon>
        <taxon>Pseudomonadota</taxon>
        <taxon>Alphaproteobacteria</taxon>
        <taxon>Hyphomicrobiales</taxon>
        <taxon>Aurantimonadaceae</taxon>
        <taxon>Antarcticirhabdus</taxon>
    </lineage>
</organism>
<proteinExistence type="predicted"/>
<sequence>MNPIVRPAGEADIDAVVELLHTRMNPKIPRARWRRILDYPWRPPDVERGWLVEAEGEVVGFMATIYSDRPTPLGIRRFCDLGSWYLLREHRGSGVGDALLRAGMARPDVTYATMTARAATGRKIRALGFQVLDDTRSLFEPRPGAASGLTVEPATLQAVAVIGPEAERIVADHEGLPVSHAILREGDKAVHLAYHVKLKGEDIAYCEVLHVGDPGFLAPRAQALADRLARPERGVLAVDARFMQGAVDKGRIEALPLARWFRSPDVDPIAVDHLYSEIVLLDLKLP</sequence>
<dbReference type="EMBL" id="CP113520">
    <property type="protein sequence ID" value="WAJ28088.1"/>
    <property type="molecule type" value="Genomic_DNA"/>
</dbReference>
<reference evidence="1" key="1">
    <citation type="submission" date="2022-11" db="EMBL/GenBank/DDBJ databases">
        <title>beta-Carotene-producing bacterium, Jeongeuplla avenae sp. nov., alleviates the salt stress of Arabidopsis seedlings.</title>
        <authorList>
            <person name="Jiang L."/>
            <person name="Lee J."/>
        </authorList>
    </citation>
    <scope>NUCLEOTIDE SEQUENCE</scope>
    <source>
        <strain evidence="1">DY_R2A_6</strain>
    </source>
</reference>
<protein>
    <submittedName>
        <fullName evidence="1">GNAT family N-acetyltransferase</fullName>
    </submittedName>
</protein>
<dbReference type="Proteomes" id="UP001163223">
    <property type="component" value="Chromosome"/>
</dbReference>
<evidence type="ECO:0000313" key="1">
    <source>
        <dbReference type="EMBL" id="WAJ28088.1"/>
    </source>
</evidence>
<evidence type="ECO:0000313" key="2">
    <source>
        <dbReference type="Proteomes" id="UP001163223"/>
    </source>
</evidence>